<dbReference type="AlphaFoldDB" id="A0AA48RD01"/>
<accession>A0AA48RD01</accession>
<name>A0AA48RD01_9BACL</name>
<evidence type="ECO:0000313" key="2">
    <source>
        <dbReference type="EMBL" id="CAJ1001466.1"/>
    </source>
</evidence>
<proteinExistence type="predicted"/>
<dbReference type="EMBL" id="OY569118">
    <property type="protein sequence ID" value="CAJ1001466.1"/>
    <property type="molecule type" value="Genomic_DNA"/>
</dbReference>
<evidence type="ECO:0000313" key="3">
    <source>
        <dbReference type="Proteomes" id="UP001189619"/>
    </source>
</evidence>
<feature type="signal peptide" evidence="1">
    <location>
        <begin position="1"/>
        <end position="25"/>
    </location>
</feature>
<dbReference type="Proteomes" id="UP001189619">
    <property type="component" value="Chromosome"/>
</dbReference>
<dbReference type="KEGG" id="bayd:BSPP4475_03895"/>
<protein>
    <submittedName>
        <fullName evidence="2">DUF305 domain-containing protein</fullName>
    </submittedName>
</protein>
<evidence type="ECO:0000256" key="1">
    <source>
        <dbReference type="SAM" id="SignalP"/>
    </source>
</evidence>
<keyword evidence="3" id="KW-1185">Reference proteome</keyword>
<gene>
    <name evidence="2" type="ORF">BSPP4475_03895</name>
</gene>
<feature type="chain" id="PRO_5041308399" evidence="1">
    <location>
        <begin position="26"/>
        <end position="220"/>
    </location>
</feature>
<reference evidence="2" key="1">
    <citation type="submission" date="2023-07" db="EMBL/GenBank/DDBJ databases">
        <authorList>
            <person name="Ivanov I."/>
            <person name="Teneva D."/>
            <person name="Stoikov I."/>
        </authorList>
    </citation>
    <scope>NUCLEOTIDE SEQUENCE</scope>
    <source>
        <strain evidence="2">4475</strain>
    </source>
</reference>
<sequence length="220" mass="25431">MKRWQKHLLATALVTGLAIPAGVYAADIQARPAATLIPGGEVGGDHEHHEHHFEHYKHKWRCGLHLNAHRQMYLTLLAEKYTPDRVDEWKAAFAERERLMTQLKASREQNGKDADKQTLRAEWKALKEKLHEQVKNGQITREQMKQQLKEWRVKNFGEHDAKDAEAMRTVREQFKQTHEAFDAAIQSGDAAKIKEVLPKLLDEVKTVNQHLAKKLEETKN</sequence>
<keyword evidence="1" id="KW-0732">Signal</keyword>
<organism evidence="2 3">
    <name type="scientific">Brevibacillus aydinogluensis</name>
    <dbReference type="NCBI Taxonomy" id="927786"/>
    <lineage>
        <taxon>Bacteria</taxon>
        <taxon>Bacillati</taxon>
        <taxon>Bacillota</taxon>
        <taxon>Bacilli</taxon>
        <taxon>Bacillales</taxon>
        <taxon>Paenibacillaceae</taxon>
        <taxon>Brevibacillus</taxon>
    </lineage>
</organism>
<dbReference type="RefSeq" id="WP_304415132.1">
    <property type="nucleotide sequence ID" value="NZ_JAUSVZ010000006.1"/>
</dbReference>